<evidence type="ECO:0000313" key="2">
    <source>
        <dbReference type="EMBL" id="KPL77014.1"/>
    </source>
</evidence>
<keyword evidence="3" id="KW-1185">Reference proteome</keyword>
<accession>A0A0P6X9X8</accession>
<dbReference type="Proteomes" id="UP000050417">
    <property type="component" value="Unassembled WGS sequence"/>
</dbReference>
<dbReference type="STRING" id="1134406.ADN00_10620"/>
<comment type="caution">
    <text evidence="2">The sequence shown here is derived from an EMBL/GenBank/DDBJ whole genome shotgun (WGS) entry which is preliminary data.</text>
</comment>
<proteinExistence type="predicted"/>
<dbReference type="EMBL" id="LGCL01000024">
    <property type="protein sequence ID" value="KPL77014.1"/>
    <property type="molecule type" value="Genomic_DNA"/>
</dbReference>
<organism evidence="2 3">
    <name type="scientific">Ornatilinea apprima</name>
    <dbReference type="NCBI Taxonomy" id="1134406"/>
    <lineage>
        <taxon>Bacteria</taxon>
        <taxon>Bacillati</taxon>
        <taxon>Chloroflexota</taxon>
        <taxon>Anaerolineae</taxon>
        <taxon>Anaerolineales</taxon>
        <taxon>Anaerolineaceae</taxon>
        <taxon>Ornatilinea</taxon>
    </lineage>
</organism>
<evidence type="ECO:0000313" key="3">
    <source>
        <dbReference type="Proteomes" id="UP000050417"/>
    </source>
</evidence>
<feature type="transmembrane region" description="Helical" evidence="1">
    <location>
        <begin position="12"/>
        <end position="33"/>
    </location>
</feature>
<sequence>MNKDESIKKIVTLVLKAVGLAMPVAVIVLNALKVMDIESQVPLLAIGLFCLALAMMQSEE</sequence>
<evidence type="ECO:0000256" key="1">
    <source>
        <dbReference type="SAM" id="Phobius"/>
    </source>
</evidence>
<dbReference type="RefSeq" id="WP_075062974.1">
    <property type="nucleotide sequence ID" value="NZ_LGCL01000024.1"/>
</dbReference>
<keyword evidence="1" id="KW-0812">Transmembrane</keyword>
<name>A0A0P6X9X8_9CHLR</name>
<reference evidence="2 3" key="1">
    <citation type="submission" date="2015-07" db="EMBL/GenBank/DDBJ databases">
        <title>Genome sequence of Ornatilinea apprima DSM 23815.</title>
        <authorList>
            <person name="Hemp J."/>
            <person name="Ward L.M."/>
            <person name="Pace L.A."/>
            <person name="Fischer W.W."/>
        </authorList>
    </citation>
    <scope>NUCLEOTIDE SEQUENCE [LARGE SCALE GENOMIC DNA]</scope>
    <source>
        <strain evidence="2 3">P3M-1</strain>
    </source>
</reference>
<protein>
    <submittedName>
        <fullName evidence="2">Uncharacterized protein</fullName>
    </submittedName>
</protein>
<feature type="transmembrane region" description="Helical" evidence="1">
    <location>
        <begin position="39"/>
        <end position="56"/>
    </location>
</feature>
<keyword evidence="1" id="KW-1133">Transmembrane helix</keyword>
<gene>
    <name evidence="2" type="ORF">ADN00_10620</name>
</gene>
<keyword evidence="1" id="KW-0472">Membrane</keyword>
<dbReference type="AlphaFoldDB" id="A0A0P6X9X8"/>